<comment type="caution">
    <text evidence="7">The sequence shown here is derived from an EMBL/GenBank/DDBJ whole genome shotgun (WGS) entry which is preliminary data.</text>
</comment>
<keyword evidence="2" id="KW-0507">mRNA processing</keyword>
<evidence type="ECO:0000256" key="3">
    <source>
        <dbReference type="ARBA" id="ARBA00023187"/>
    </source>
</evidence>
<organism evidence="7 8">
    <name type="scientific">Rotaria socialis</name>
    <dbReference type="NCBI Taxonomy" id="392032"/>
    <lineage>
        <taxon>Eukaryota</taxon>
        <taxon>Metazoa</taxon>
        <taxon>Spiralia</taxon>
        <taxon>Gnathifera</taxon>
        <taxon>Rotifera</taxon>
        <taxon>Eurotatoria</taxon>
        <taxon>Bdelloidea</taxon>
        <taxon>Philodinida</taxon>
        <taxon>Philodinidae</taxon>
        <taxon>Rotaria</taxon>
    </lineage>
</organism>
<evidence type="ECO:0000256" key="5">
    <source>
        <dbReference type="SAM" id="MobiDB-lite"/>
    </source>
</evidence>
<proteinExistence type="predicted"/>
<dbReference type="Pfam" id="PF02847">
    <property type="entry name" value="MA3"/>
    <property type="match status" value="1"/>
</dbReference>
<comment type="subcellular location">
    <subcellularLocation>
        <location evidence="1">Nucleus</location>
    </subcellularLocation>
</comment>
<name>A0A820F2Q6_9BILA</name>
<dbReference type="PANTHER" id="PTHR18034:SF3">
    <property type="entry name" value="PRE-MRNA-SPLICING FACTOR CWC22 HOMOLOG"/>
    <property type="match status" value="1"/>
</dbReference>
<gene>
    <name evidence="7" type="ORF">UJA718_LOCUS9798</name>
</gene>
<dbReference type="Proteomes" id="UP000663873">
    <property type="component" value="Unassembled WGS sequence"/>
</dbReference>
<dbReference type="GO" id="GO:0071013">
    <property type="term" value="C:catalytic step 2 spliceosome"/>
    <property type="evidence" value="ECO:0007669"/>
    <property type="project" value="TreeGrafter"/>
</dbReference>
<keyword evidence="4" id="KW-0539">Nucleus</keyword>
<evidence type="ECO:0000313" key="7">
    <source>
        <dbReference type="EMBL" id="CAF4255072.1"/>
    </source>
</evidence>
<evidence type="ECO:0000259" key="6">
    <source>
        <dbReference type="PROSITE" id="PS51366"/>
    </source>
</evidence>
<keyword evidence="3" id="KW-0508">mRNA splicing</keyword>
<dbReference type="EMBL" id="CAJOBP010001116">
    <property type="protein sequence ID" value="CAF4255072.1"/>
    <property type="molecule type" value="Genomic_DNA"/>
</dbReference>
<feature type="compositionally biased region" description="Acidic residues" evidence="5">
    <location>
        <begin position="1"/>
        <end position="20"/>
    </location>
</feature>
<dbReference type="PROSITE" id="PS51366">
    <property type="entry name" value="MI"/>
    <property type="match status" value="1"/>
</dbReference>
<evidence type="ECO:0000256" key="2">
    <source>
        <dbReference type="ARBA" id="ARBA00022664"/>
    </source>
</evidence>
<feature type="non-terminal residue" evidence="7">
    <location>
        <position position="1"/>
    </location>
</feature>
<dbReference type="AlphaFoldDB" id="A0A820F2Q6"/>
<evidence type="ECO:0000256" key="1">
    <source>
        <dbReference type="ARBA" id="ARBA00004123"/>
    </source>
</evidence>
<accession>A0A820F2Q6</accession>
<feature type="region of interest" description="Disordered" evidence="5">
    <location>
        <begin position="1"/>
        <end position="21"/>
    </location>
</feature>
<keyword evidence="8" id="KW-1185">Reference proteome</keyword>
<reference evidence="7" key="1">
    <citation type="submission" date="2021-02" db="EMBL/GenBank/DDBJ databases">
        <authorList>
            <person name="Nowell W R."/>
        </authorList>
    </citation>
    <scope>NUCLEOTIDE SEQUENCE</scope>
</reference>
<evidence type="ECO:0000256" key="4">
    <source>
        <dbReference type="ARBA" id="ARBA00023242"/>
    </source>
</evidence>
<dbReference type="GO" id="GO:0000398">
    <property type="term" value="P:mRNA splicing, via spliceosome"/>
    <property type="evidence" value="ECO:0007669"/>
    <property type="project" value="TreeGrafter"/>
</dbReference>
<evidence type="ECO:0000313" key="8">
    <source>
        <dbReference type="Proteomes" id="UP000663873"/>
    </source>
</evidence>
<protein>
    <recommendedName>
        <fullName evidence="6">MI domain-containing protein</fullName>
    </recommendedName>
</protein>
<dbReference type="InterPro" id="IPR003891">
    <property type="entry name" value="Initiation_fac_eIF4g_MI"/>
</dbReference>
<dbReference type="InterPro" id="IPR050781">
    <property type="entry name" value="CWC22_splicing_factor"/>
</dbReference>
<sequence>SDNDDESSTCSPDTDEEDDRMETIELNSGAEKCARKLLKMNASLGQETEICQIIIDNCAQRRRYEPFLGLLGQRLCLLKSEYVECFEKAFHDCADIDGTLR</sequence>
<feature type="domain" description="MI" evidence="6">
    <location>
        <begin position="11"/>
        <end position="101"/>
    </location>
</feature>
<dbReference type="PANTHER" id="PTHR18034">
    <property type="entry name" value="CELL CYCLE CONTROL PROTEIN CWF22-RELATED"/>
    <property type="match status" value="1"/>
</dbReference>
<dbReference type="GO" id="GO:0003723">
    <property type="term" value="F:RNA binding"/>
    <property type="evidence" value="ECO:0007669"/>
    <property type="project" value="TreeGrafter"/>
</dbReference>